<protein>
    <recommendedName>
        <fullName evidence="3">4a-hydroxytetrahydrobiopterin dehydratase</fullName>
        <ecNumber evidence="3">4.2.1.96</ecNumber>
    </recommendedName>
</protein>
<dbReference type="InterPro" id="IPR041581">
    <property type="entry name" value="Glyoxalase_6"/>
</dbReference>
<keyword evidence="4" id="KW-0456">Lyase</keyword>
<reference evidence="6" key="1">
    <citation type="submission" date="2020-05" db="EMBL/GenBank/DDBJ databases">
        <authorList>
            <person name="Chiriac C."/>
            <person name="Salcher M."/>
            <person name="Ghai R."/>
            <person name="Kavagutti S V."/>
        </authorList>
    </citation>
    <scope>NUCLEOTIDE SEQUENCE</scope>
</reference>
<evidence type="ECO:0000256" key="1">
    <source>
        <dbReference type="ARBA" id="ARBA00001554"/>
    </source>
</evidence>
<sequence length="219" mass="23313">MAGMQYTPVTPEAFSALDGLGDWRVVLGTVQATFRAGSFAAAAALVSAVAGAADGLDHHPDIDVRYPDRVRVVITTHVRASLTTLDADLARQVSALASAAGATSEPVAAQGVEMAIDTMDADRIRPFWAAVLGYRDIRGTLVDPLRIGPALWFQQMTEPRTERSRFHVDVSVPHDAAAARIAAALAAGGTLVSDHHARSWWILADADGNEACVCTWQDR</sequence>
<dbReference type="EMBL" id="CAFBLP010000013">
    <property type="protein sequence ID" value="CAB4869492.1"/>
    <property type="molecule type" value="Genomic_DNA"/>
</dbReference>
<dbReference type="AlphaFoldDB" id="A0A6J7DEN8"/>
<comment type="catalytic activity">
    <reaction evidence="1">
        <text>(4aS,6R)-4a-hydroxy-L-erythro-5,6,7,8-tetrahydrobiopterin = (6R)-L-erythro-6,7-dihydrobiopterin + H2O</text>
        <dbReference type="Rhea" id="RHEA:11920"/>
        <dbReference type="ChEBI" id="CHEBI:15377"/>
        <dbReference type="ChEBI" id="CHEBI:15642"/>
        <dbReference type="ChEBI" id="CHEBI:43120"/>
        <dbReference type="EC" id="4.2.1.96"/>
    </reaction>
</comment>
<dbReference type="PANTHER" id="PTHR35908:SF1">
    <property type="entry name" value="CONSERVED PROTEIN"/>
    <property type="match status" value="1"/>
</dbReference>
<evidence type="ECO:0000256" key="4">
    <source>
        <dbReference type="ARBA" id="ARBA00023239"/>
    </source>
</evidence>
<dbReference type="InterPro" id="IPR001533">
    <property type="entry name" value="Pterin_deHydtase"/>
</dbReference>
<dbReference type="EC" id="4.2.1.96" evidence="3"/>
<dbReference type="SUPFAM" id="SSF55248">
    <property type="entry name" value="PCD-like"/>
    <property type="match status" value="1"/>
</dbReference>
<proteinExistence type="inferred from homology"/>
<accession>A0A6J7DEN8</accession>
<evidence type="ECO:0000259" key="5">
    <source>
        <dbReference type="Pfam" id="PF18029"/>
    </source>
</evidence>
<comment type="similarity">
    <text evidence="2">Belongs to the pterin-4-alpha-carbinolamine dehydratase family.</text>
</comment>
<dbReference type="SUPFAM" id="SSF54593">
    <property type="entry name" value="Glyoxalase/Bleomycin resistance protein/Dihydroxybiphenyl dioxygenase"/>
    <property type="match status" value="1"/>
</dbReference>
<organism evidence="6">
    <name type="scientific">freshwater metagenome</name>
    <dbReference type="NCBI Taxonomy" id="449393"/>
    <lineage>
        <taxon>unclassified sequences</taxon>
        <taxon>metagenomes</taxon>
        <taxon>ecological metagenomes</taxon>
    </lineage>
</organism>
<gene>
    <name evidence="6" type="ORF">UFOPK3376_00734</name>
</gene>
<dbReference type="Pfam" id="PF18029">
    <property type="entry name" value="Glyoxalase_6"/>
    <property type="match status" value="1"/>
</dbReference>
<dbReference type="GO" id="GO:0008124">
    <property type="term" value="F:4-alpha-hydroxytetrahydrobiopterin dehydratase activity"/>
    <property type="evidence" value="ECO:0007669"/>
    <property type="project" value="UniProtKB-EC"/>
</dbReference>
<dbReference type="Gene3D" id="3.30.1360.20">
    <property type="entry name" value="Transcriptional coactivator/pterin dehydratase"/>
    <property type="match status" value="1"/>
</dbReference>
<dbReference type="GO" id="GO:0006729">
    <property type="term" value="P:tetrahydrobiopterin biosynthetic process"/>
    <property type="evidence" value="ECO:0007669"/>
    <property type="project" value="InterPro"/>
</dbReference>
<name>A0A6J7DEN8_9ZZZZ</name>
<dbReference type="Pfam" id="PF01329">
    <property type="entry name" value="Pterin_4a"/>
    <property type="match status" value="1"/>
</dbReference>
<evidence type="ECO:0000256" key="2">
    <source>
        <dbReference type="ARBA" id="ARBA00006472"/>
    </source>
</evidence>
<dbReference type="InterPro" id="IPR029068">
    <property type="entry name" value="Glyas_Bleomycin-R_OHBP_Dase"/>
</dbReference>
<dbReference type="Gene3D" id="3.10.180.10">
    <property type="entry name" value="2,3-Dihydroxybiphenyl 1,2-Dioxygenase, domain 1"/>
    <property type="match status" value="1"/>
</dbReference>
<evidence type="ECO:0000313" key="6">
    <source>
        <dbReference type="EMBL" id="CAB4869492.1"/>
    </source>
</evidence>
<evidence type="ECO:0000256" key="3">
    <source>
        <dbReference type="ARBA" id="ARBA00013252"/>
    </source>
</evidence>
<dbReference type="InterPro" id="IPR036428">
    <property type="entry name" value="PCD_sf"/>
</dbReference>
<dbReference type="PANTHER" id="PTHR35908">
    <property type="entry name" value="HYPOTHETICAL FUSION PROTEIN"/>
    <property type="match status" value="1"/>
</dbReference>
<feature type="domain" description="Glyoxalase-like" evidence="5">
    <location>
        <begin position="114"/>
        <end position="214"/>
    </location>
</feature>